<dbReference type="InParanoid" id="A0A482WWK2"/>
<keyword evidence="2" id="KW-1185">Reference proteome</keyword>
<gene>
    <name evidence="1" type="ORF">LSTR_LSTR009994</name>
</gene>
<dbReference type="AlphaFoldDB" id="A0A482WWK2"/>
<dbReference type="Proteomes" id="UP000291343">
    <property type="component" value="Unassembled WGS sequence"/>
</dbReference>
<accession>A0A482WWK2</accession>
<protein>
    <submittedName>
        <fullName evidence="1">Uncharacterized protein</fullName>
    </submittedName>
</protein>
<dbReference type="OrthoDB" id="6103986at2759"/>
<evidence type="ECO:0000313" key="2">
    <source>
        <dbReference type="Proteomes" id="UP000291343"/>
    </source>
</evidence>
<organism evidence="1 2">
    <name type="scientific">Laodelphax striatellus</name>
    <name type="common">Small brown planthopper</name>
    <name type="synonym">Delphax striatella</name>
    <dbReference type="NCBI Taxonomy" id="195883"/>
    <lineage>
        <taxon>Eukaryota</taxon>
        <taxon>Metazoa</taxon>
        <taxon>Ecdysozoa</taxon>
        <taxon>Arthropoda</taxon>
        <taxon>Hexapoda</taxon>
        <taxon>Insecta</taxon>
        <taxon>Pterygota</taxon>
        <taxon>Neoptera</taxon>
        <taxon>Paraneoptera</taxon>
        <taxon>Hemiptera</taxon>
        <taxon>Auchenorrhyncha</taxon>
        <taxon>Fulgoroidea</taxon>
        <taxon>Delphacidae</taxon>
        <taxon>Criomorphinae</taxon>
        <taxon>Laodelphax</taxon>
    </lineage>
</organism>
<comment type="caution">
    <text evidence="1">The sequence shown here is derived from an EMBL/GenBank/DDBJ whole genome shotgun (WGS) entry which is preliminary data.</text>
</comment>
<sequence length="142" mass="15274">MGPHLGKALIYVHQDSWEVRVCSLVTDVTVALFAGPARFPAENFIDPEAADRGSDSGVVDHSLATLKLDGVPAGAICGSANNQDAQYVARHASQAPASSLRTSQCRRTTRLDEALIEALVAVLCSEEESARCHRIYVGWRPD</sequence>
<name>A0A482WWK2_LAOST</name>
<evidence type="ECO:0000313" key="1">
    <source>
        <dbReference type="EMBL" id="RZF37894.1"/>
    </source>
</evidence>
<dbReference type="EMBL" id="QKKF02022912">
    <property type="protein sequence ID" value="RZF37894.1"/>
    <property type="molecule type" value="Genomic_DNA"/>
</dbReference>
<proteinExistence type="predicted"/>
<reference evidence="1 2" key="1">
    <citation type="journal article" date="2017" name="Gigascience">
        <title>Genome sequence of the small brown planthopper, Laodelphax striatellus.</title>
        <authorList>
            <person name="Zhu J."/>
            <person name="Jiang F."/>
            <person name="Wang X."/>
            <person name="Yang P."/>
            <person name="Bao Y."/>
            <person name="Zhao W."/>
            <person name="Wang W."/>
            <person name="Lu H."/>
            <person name="Wang Q."/>
            <person name="Cui N."/>
            <person name="Li J."/>
            <person name="Chen X."/>
            <person name="Luo L."/>
            <person name="Yu J."/>
            <person name="Kang L."/>
            <person name="Cui F."/>
        </authorList>
    </citation>
    <scope>NUCLEOTIDE SEQUENCE [LARGE SCALE GENOMIC DNA]</scope>
    <source>
        <strain evidence="1">Lst14</strain>
    </source>
</reference>